<feature type="coiled-coil region" evidence="1">
    <location>
        <begin position="39"/>
        <end position="66"/>
    </location>
</feature>
<dbReference type="GO" id="GO:0019901">
    <property type="term" value="F:protein kinase binding"/>
    <property type="evidence" value="ECO:0007669"/>
    <property type="project" value="TreeGrafter"/>
</dbReference>
<dbReference type="GO" id="GO:0005730">
    <property type="term" value="C:nucleolus"/>
    <property type="evidence" value="ECO:0007669"/>
    <property type="project" value="TreeGrafter"/>
</dbReference>
<accession>A0AB34JFG5</accession>
<dbReference type="AlphaFoldDB" id="A0AB34JFG5"/>
<comment type="caution">
    <text evidence="3">The sequence shown here is derived from an EMBL/GenBank/DDBJ whole genome shotgun (WGS) entry which is preliminary data.</text>
</comment>
<dbReference type="InterPro" id="IPR009548">
    <property type="entry name" value="Prkrip1"/>
</dbReference>
<gene>
    <name evidence="3" type="ORF">AB1Y20_023123</name>
</gene>
<dbReference type="GO" id="GO:0003725">
    <property type="term" value="F:double-stranded RNA binding"/>
    <property type="evidence" value="ECO:0007669"/>
    <property type="project" value="InterPro"/>
</dbReference>
<organism evidence="3 4">
    <name type="scientific">Prymnesium parvum</name>
    <name type="common">Toxic golden alga</name>
    <dbReference type="NCBI Taxonomy" id="97485"/>
    <lineage>
        <taxon>Eukaryota</taxon>
        <taxon>Haptista</taxon>
        <taxon>Haptophyta</taxon>
        <taxon>Prymnesiophyceae</taxon>
        <taxon>Prymnesiales</taxon>
        <taxon>Prymnesiaceae</taxon>
        <taxon>Prymnesium</taxon>
    </lineage>
</organism>
<dbReference type="EMBL" id="JBGBPQ010000009">
    <property type="protein sequence ID" value="KAL1519610.1"/>
    <property type="molecule type" value="Genomic_DNA"/>
</dbReference>
<proteinExistence type="predicted"/>
<dbReference type="PANTHER" id="PTHR13507:SF0">
    <property type="entry name" value="PRKR-INTERACTING PROTEIN 1"/>
    <property type="match status" value="1"/>
</dbReference>
<reference evidence="3 4" key="1">
    <citation type="journal article" date="2024" name="Science">
        <title>Giant polyketide synthase enzymes in the biosynthesis of giant marine polyether toxins.</title>
        <authorList>
            <person name="Fallon T.R."/>
            <person name="Shende V.V."/>
            <person name="Wierzbicki I.H."/>
            <person name="Pendleton A.L."/>
            <person name="Watervoot N.F."/>
            <person name="Auber R.P."/>
            <person name="Gonzalez D.J."/>
            <person name="Wisecaver J.H."/>
            <person name="Moore B.S."/>
        </authorList>
    </citation>
    <scope>NUCLEOTIDE SEQUENCE [LARGE SCALE GENOMIC DNA]</scope>
    <source>
        <strain evidence="3 4">12B1</strain>
    </source>
</reference>
<dbReference type="Pfam" id="PF06658">
    <property type="entry name" value="DUF1168"/>
    <property type="match status" value="1"/>
</dbReference>
<feature type="compositionally biased region" description="Basic residues" evidence="2">
    <location>
        <begin position="134"/>
        <end position="148"/>
    </location>
</feature>
<dbReference type="GO" id="GO:0004860">
    <property type="term" value="F:protein kinase inhibitor activity"/>
    <property type="evidence" value="ECO:0007669"/>
    <property type="project" value="TreeGrafter"/>
</dbReference>
<feature type="compositionally biased region" description="Acidic residues" evidence="2">
    <location>
        <begin position="164"/>
        <end position="175"/>
    </location>
</feature>
<dbReference type="PANTHER" id="PTHR13507">
    <property type="entry name" value="PRKR-INTERACTING PROTEIN 1"/>
    <property type="match status" value="1"/>
</dbReference>
<keyword evidence="1" id="KW-0175">Coiled coil</keyword>
<evidence type="ECO:0000313" key="4">
    <source>
        <dbReference type="Proteomes" id="UP001515480"/>
    </source>
</evidence>
<protein>
    <submittedName>
        <fullName evidence="3">Uncharacterized protein</fullName>
    </submittedName>
</protein>
<dbReference type="Proteomes" id="UP001515480">
    <property type="component" value="Unassembled WGS sequence"/>
</dbReference>
<feature type="region of interest" description="Disordered" evidence="2">
    <location>
        <begin position="130"/>
        <end position="175"/>
    </location>
</feature>
<keyword evidence="4" id="KW-1185">Reference proteome</keyword>
<sequence>MASSVASAKEMERWRRERELAKASKVDVGDTARKSFMAMKADIEQLEKFERKAHQLVERQEAKEHELVIDPIINVMGSTAGAGSGEFHTYRGYRAKEAARLADFERERREEAARLAWEKERDELAAMEAEKAAKRLAKRNKKKAKKKMKGSDGQASNAQKPEHGDEEDDGEDGDE</sequence>
<evidence type="ECO:0000313" key="3">
    <source>
        <dbReference type="EMBL" id="KAL1519610.1"/>
    </source>
</evidence>
<evidence type="ECO:0000256" key="2">
    <source>
        <dbReference type="SAM" id="MobiDB-lite"/>
    </source>
</evidence>
<evidence type="ECO:0000256" key="1">
    <source>
        <dbReference type="SAM" id="Coils"/>
    </source>
</evidence>
<name>A0AB34JFG5_PRYPA</name>